<reference evidence="2" key="1">
    <citation type="journal article" date="2015" name="BMC Genomics">
        <title>Comparative genomics and metabolic profiling of the genus Lysobacter.</title>
        <authorList>
            <person name="de Bruijn I."/>
            <person name="Cheng X."/>
            <person name="de Jager V."/>
            <person name="Exposito R.G."/>
            <person name="Watrous J."/>
            <person name="Patel N."/>
            <person name="Postma J."/>
            <person name="Dorrestein P.C."/>
            <person name="Kobayashi D."/>
            <person name="Raaijmakers J.M."/>
        </authorList>
    </citation>
    <scope>NUCLEOTIDE SEQUENCE [LARGE SCALE GENOMIC DNA]</scope>
    <source>
        <strain evidence="2">76</strain>
    </source>
</reference>
<dbReference type="AlphaFoldDB" id="A0A0S2F779"/>
<feature type="region of interest" description="Disordered" evidence="1">
    <location>
        <begin position="1"/>
        <end position="20"/>
    </location>
</feature>
<evidence type="ECO:0000313" key="3">
    <source>
        <dbReference type="Proteomes" id="UP000060787"/>
    </source>
</evidence>
<feature type="compositionally biased region" description="Basic residues" evidence="1">
    <location>
        <begin position="1"/>
        <end position="11"/>
    </location>
</feature>
<proteinExistence type="predicted"/>
<dbReference type="Proteomes" id="UP000060787">
    <property type="component" value="Chromosome"/>
</dbReference>
<name>A0A0S2F779_LYSAN</name>
<evidence type="ECO:0000313" key="2">
    <source>
        <dbReference type="EMBL" id="ALN79398.1"/>
    </source>
</evidence>
<gene>
    <name evidence="2" type="ORF">LA76x_1239</name>
</gene>
<keyword evidence="3" id="KW-1185">Reference proteome</keyword>
<accession>A0A0S2F779</accession>
<dbReference type="STRING" id="84531.LA76x_1239"/>
<protein>
    <submittedName>
        <fullName evidence="2">Uncharacterized protein</fullName>
    </submittedName>
</protein>
<organism evidence="2 3">
    <name type="scientific">Lysobacter antibioticus</name>
    <dbReference type="NCBI Taxonomy" id="84531"/>
    <lineage>
        <taxon>Bacteria</taxon>
        <taxon>Pseudomonadati</taxon>
        <taxon>Pseudomonadota</taxon>
        <taxon>Gammaproteobacteria</taxon>
        <taxon>Lysobacterales</taxon>
        <taxon>Lysobacteraceae</taxon>
        <taxon>Lysobacter</taxon>
    </lineage>
</organism>
<dbReference type="PATRIC" id="fig|84531.8.peg.1263"/>
<sequence>MAGQLRRRARSRAAAGDEARCHPLTGIPRLSAAQPSSAQAVSTRCRCIVTVRLHREAL</sequence>
<dbReference type="EMBL" id="CP011129">
    <property type="protein sequence ID" value="ALN79398.1"/>
    <property type="molecule type" value="Genomic_DNA"/>
</dbReference>
<evidence type="ECO:0000256" key="1">
    <source>
        <dbReference type="SAM" id="MobiDB-lite"/>
    </source>
</evidence>
<dbReference type="KEGG" id="lab:LA76x_1239"/>